<reference evidence="3" key="1">
    <citation type="journal article" date="2014" name="Int. J. Syst. Evol. Microbiol.">
        <title>Complete genome sequence of Corynebacterium casei LMG S-19264T (=DSM 44701T), isolated from a smear-ripened cheese.</title>
        <authorList>
            <consortium name="US DOE Joint Genome Institute (JGI-PGF)"/>
            <person name="Walter F."/>
            <person name="Albersmeier A."/>
            <person name="Kalinowski J."/>
            <person name="Ruckert C."/>
        </authorList>
    </citation>
    <scope>NUCLEOTIDE SEQUENCE</scope>
    <source>
        <strain evidence="3">JCM 4335</strain>
    </source>
</reference>
<dbReference type="AlphaFoldDB" id="A0A918B3I1"/>
<dbReference type="SMART" id="SM00422">
    <property type="entry name" value="HTH_MERR"/>
    <property type="match status" value="1"/>
</dbReference>
<sequence length="137" mass="15643">MMADDQRWQMRIGEVAQRTGLSLRTIRHYEDVGIAAPSARTKGGFRLYTAADVERLLVVGRMKPLGFTVDEMREVLTLTDRLAEPDDPPSDEEREHLRARLDAYRKAVEARCETLRVRLRRAEELSAALRSHLDPVG</sequence>
<dbReference type="Gene3D" id="1.10.1660.10">
    <property type="match status" value="1"/>
</dbReference>
<evidence type="ECO:0000256" key="1">
    <source>
        <dbReference type="ARBA" id="ARBA00023125"/>
    </source>
</evidence>
<reference evidence="3" key="2">
    <citation type="submission" date="2020-09" db="EMBL/GenBank/DDBJ databases">
        <authorList>
            <person name="Sun Q."/>
            <person name="Ohkuma M."/>
        </authorList>
    </citation>
    <scope>NUCLEOTIDE SEQUENCE</scope>
    <source>
        <strain evidence="3">JCM 4335</strain>
    </source>
</reference>
<dbReference type="Pfam" id="PF13411">
    <property type="entry name" value="MerR_1"/>
    <property type="match status" value="1"/>
</dbReference>
<dbReference type="PROSITE" id="PS50937">
    <property type="entry name" value="HTH_MERR_2"/>
    <property type="match status" value="1"/>
</dbReference>
<dbReference type="EMBL" id="BMSV01000006">
    <property type="protein sequence ID" value="GGQ13077.1"/>
    <property type="molecule type" value="Genomic_DNA"/>
</dbReference>
<dbReference type="PANTHER" id="PTHR30204">
    <property type="entry name" value="REDOX-CYCLING DRUG-SENSING TRANSCRIPTIONAL ACTIVATOR SOXR"/>
    <property type="match status" value="1"/>
</dbReference>
<proteinExistence type="predicted"/>
<dbReference type="Proteomes" id="UP000654123">
    <property type="component" value="Unassembled WGS sequence"/>
</dbReference>
<dbReference type="PRINTS" id="PR00040">
    <property type="entry name" value="HTHMERR"/>
</dbReference>
<organism evidence="3 4">
    <name type="scientific">Streptomyces roseolilacinus</name>
    <dbReference type="NCBI Taxonomy" id="66904"/>
    <lineage>
        <taxon>Bacteria</taxon>
        <taxon>Bacillati</taxon>
        <taxon>Actinomycetota</taxon>
        <taxon>Actinomycetes</taxon>
        <taxon>Kitasatosporales</taxon>
        <taxon>Streptomycetaceae</taxon>
        <taxon>Streptomyces</taxon>
    </lineage>
</organism>
<dbReference type="PANTHER" id="PTHR30204:SF93">
    <property type="entry name" value="HTH MERR-TYPE DOMAIN-CONTAINING PROTEIN"/>
    <property type="match status" value="1"/>
</dbReference>
<evidence type="ECO:0000313" key="3">
    <source>
        <dbReference type="EMBL" id="GGQ13077.1"/>
    </source>
</evidence>
<dbReference type="InterPro" id="IPR009061">
    <property type="entry name" value="DNA-bd_dom_put_sf"/>
</dbReference>
<name>A0A918B3I1_9ACTN</name>
<dbReference type="GO" id="GO:0003700">
    <property type="term" value="F:DNA-binding transcription factor activity"/>
    <property type="evidence" value="ECO:0007669"/>
    <property type="project" value="InterPro"/>
</dbReference>
<evidence type="ECO:0000313" key="4">
    <source>
        <dbReference type="Proteomes" id="UP000654123"/>
    </source>
</evidence>
<keyword evidence="4" id="KW-1185">Reference proteome</keyword>
<accession>A0A918B3I1</accession>
<protein>
    <submittedName>
        <fullName evidence="3">MerR family transcriptional regulator</fullName>
    </submittedName>
</protein>
<dbReference type="SUPFAM" id="SSF46955">
    <property type="entry name" value="Putative DNA-binding domain"/>
    <property type="match status" value="1"/>
</dbReference>
<feature type="domain" description="HTH merR-type" evidence="2">
    <location>
        <begin position="9"/>
        <end position="78"/>
    </location>
</feature>
<dbReference type="GO" id="GO:0003677">
    <property type="term" value="F:DNA binding"/>
    <property type="evidence" value="ECO:0007669"/>
    <property type="project" value="UniProtKB-KW"/>
</dbReference>
<dbReference type="InterPro" id="IPR000551">
    <property type="entry name" value="MerR-type_HTH_dom"/>
</dbReference>
<gene>
    <name evidence="3" type="ORF">GCM10010249_34800</name>
</gene>
<dbReference type="InterPro" id="IPR047057">
    <property type="entry name" value="MerR_fam"/>
</dbReference>
<comment type="caution">
    <text evidence="3">The sequence shown here is derived from an EMBL/GenBank/DDBJ whole genome shotgun (WGS) entry which is preliminary data.</text>
</comment>
<evidence type="ECO:0000259" key="2">
    <source>
        <dbReference type="PROSITE" id="PS50937"/>
    </source>
</evidence>
<keyword evidence="1" id="KW-0238">DNA-binding</keyword>